<feature type="region of interest" description="Disordered" evidence="1">
    <location>
        <begin position="333"/>
        <end position="354"/>
    </location>
</feature>
<dbReference type="GO" id="GO:0015996">
    <property type="term" value="P:chlorophyll catabolic process"/>
    <property type="evidence" value="ECO:0000318"/>
    <property type="project" value="GO_Central"/>
</dbReference>
<evidence type="ECO:0000256" key="1">
    <source>
        <dbReference type="SAM" id="MobiDB-lite"/>
    </source>
</evidence>
<dbReference type="InParanoid" id="A0A1Z5RAD4"/>
<dbReference type="Gramene" id="OQU80708">
    <property type="protein sequence ID" value="OQU80708"/>
    <property type="gene ID" value="SORBI_3007G168000"/>
</dbReference>
<evidence type="ECO:0000313" key="3">
    <source>
        <dbReference type="Proteomes" id="UP000000768"/>
    </source>
</evidence>
<dbReference type="PANTHER" id="PTHR33428:SF9">
    <property type="entry name" value="CHLOROPHYLLASE-1"/>
    <property type="match status" value="1"/>
</dbReference>
<organism evidence="2 3">
    <name type="scientific">Sorghum bicolor</name>
    <name type="common">Sorghum</name>
    <name type="synonym">Sorghum vulgare</name>
    <dbReference type="NCBI Taxonomy" id="4558"/>
    <lineage>
        <taxon>Eukaryota</taxon>
        <taxon>Viridiplantae</taxon>
        <taxon>Streptophyta</taxon>
        <taxon>Embryophyta</taxon>
        <taxon>Tracheophyta</taxon>
        <taxon>Spermatophyta</taxon>
        <taxon>Magnoliopsida</taxon>
        <taxon>Liliopsida</taxon>
        <taxon>Poales</taxon>
        <taxon>Poaceae</taxon>
        <taxon>PACMAD clade</taxon>
        <taxon>Panicoideae</taxon>
        <taxon>Andropogonodae</taxon>
        <taxon>Andropogoneae</taxon>
        <taxon>Sorghinae</taxon>
        <taxon>Sorghum</taxon>
    </lineage>
</organism>
<dbReference type="ExpressionAtlas" id="A0A1Z5RAD4">
    <property type="expression patterns" value="baseline and differential"/>
</dbReference>
<dbReference type="PANTHER" id="PTHR33428">
    <property type="entry name" value="CHLOROPHYLLASE-2, CHLOROPLASTIC"/>
    <property type="match status" value="1"/>
</dbReference>
<dbReference type="InterPro" id="IPR017395">
    <property type="entry name" value="Chlorophyllase-like"/>
</dbReference>
<gene>
    <name evidence="2" type="ORF">SORBI_3007G168000</name>
</gene>
<reference evidence="3" key="2">
    <citation type="journal article" date="2018" name="Plant J.">
        <title>The Sorghum bicolor reference genome: improved assembly, gene annotations, a transcriptome atlas, and signatures of genome organization.</title>
        <authorList>
            <person name="McCormick R.F."/>
            <person name="Truong S.K."/>
            <person name="Sreedasyam A."/>
            <person name="Jenkins J."/>
            <person name="Shu S."/>
            <person name="Sims D."/>
            <person name="Kennedy M."/>
            <person name="Amirebrahimi M."/>
            <person name="Weers B.D."/>
            <person name="McKinley B."/>
            <person name="Mattison A."/>
            <person name="Morishige D.T."/>
            <person name="Grimwood J."/>
            <person name="Schmutz J."/>
            <person name="Mullet J.E."/>
        </authorList>
    </citation>
    <scope>NUCLEOTIDE SEQUENCE [LARGE SCALE GENOMIC DNA]</scope>
    <source>
        <strain evidence="3">cv. BTx623</strain>
    </source>
</reference>
<dbReference type="GO" id="GO:0047746">
    <property type="term" value="F:chlorophyllase activity"/>
    <property type="evidence" value="ECO:0000318"/>
    <property type="project" value="GO_Central"/>
</dbReference>
<name>A0A1Z5RAD4_SORBI</name>
<keyword evidence="3" id="KW-1185">Reference proteome</keyword>
<dbReference type="EMBL" id="CM000766">
    <property type="protein sequence ID" value="OQU80708.1"/>
    <property type="molecule type" value="Genomic_DNA"/>
</dbReference>
<dbReference type="SUPFAM" id="SSF53474">
    <property type="entry name" value="alpha/beta-Hydrolases"/>
    <property type="match status" value="1"/>
</dbReference>
<dbReference type="Pfam" id="PF07224">
    <property type="entry name" value="Chlorophyllase"/>
    <property type="match status" value="1"/>
</dbReference>
<reference evidence="2 3" key="1">
    <citation type="journal article" date="2009" name="Nature">
        <title>The Sorghum bicolor genome and the diversification of grasses.</title>
        <authorList>
            <person name="Paterson A.H."/>
            <person name="Bowers J.E."/>
            <person name="Bruggmann R."/>
            <person name="Dubchak I."/>
            <person name="Grimwood J."/>
            <person name="Gundlach H."/>
            <person name="Haberer G."/>
            <person name="Hellsten U."/>
            <person name="Mitros T."/>
            <person name="Poliakov A."/>
            <person name="Schmutz J."/>
            <person name="Spannagl M."/>
            <person name="Tang H."/>
            <person name="Wang X."/>
            <person name="Wicker T."/>
            <person name="Bharti A.K."/>
            <person name="Chapman J."/>
            <person name="Feltus F.A."/>
            <person name="Gowik U."/>
            <person name="Grigoriev I.V."/>
            <person name="Lyons E."/>
            <person name="Maher C.A."/>
            <person name="Martis M."/>
            <person name="Narechania A."/>
            <person name="Otillar R.P."/>
            <person name="Penning B.W."/>
            <person name="Salamov A.A."/>
            <person name="Wang Y."/>
            <person name="Zhang L."/>
            <person name="Carpita N.C."/>
            <person name="Freeling M."/>
            <person name="Gingle A.R."/>
            <person name="Hash C.T."/>
            <person name="Keller B."/>
            <person name="Klein P."/>
            <person name="Kresovich S."/>
            <person name="McCann M.C."/>
            <person name="Ming R."/>
            <person name="Peterson D.G."/>
            <person name="Mehboob-ur-Rahman"/>
            <person name="Ware D."/>
            <person name="Westhoff P."/>
            <person name="Mayer K.F."/>
            <person name="Messing J."/>
            <person name="Rokhsar D.S."/>
        </authorList>
    </citation>
    <scope>NUCLEOTIDE SEQUENCE [LARGE SCALE GENOMIC DNA]</scope>
    <source>
        <strain evidence="3">cv. BTx623</strain>
    </source>
</reference>
<dbReference type="STRING" id="4558.A0A1Z5RAD4"/>
<evidence type="ECO:0008006" key="4">
    <source>
        <dbReference type="Google" id="ProtNLM"/>
    </source>
</evidence>
<dbReference type="Proteomes" id="UP000000768">
    <property type="component" value="Chromosome 7"/>
</dbReference>
<evidence type="ECO:0000313" key="2">
    <source>
        <dbReference type="EMBL" id="OQU80708.1"/>
    </source>
</evidence>
<dbReference type="AlphaFoldDB" id="A0A1Z5RAD4"/>
<protein>
    <recommendedName>
        <fullName evidence="4">Chlorophyllase</fullName>
    </recommendedName>
</protein>
<dbReference type="InterPro" id="IPR029058">
    <property type="entry name" value="AB_hydrolase_fold"/>
</dbReference>
<proteinExistence type="predicted"/>
<dbReference type="Gene3D" id="3.40.50.1820">
    <property type="entry name" value="alpha/beta hydrolase"/>
    <property type="match status" value="1"/>
</dbReference>
<accession>A0A1Z5RAD4</accession>
<sequence>MASPVAISTTAVFKRGRHPVDTKHVDHSQVPGVPKPLMVVTPTDAGVYPVAVFLHGCSMYNSWYQTLLSHVASHGFIAVAPQLGGILPPLDMKDLKDIDATRKVTAWLADNLAHVLTNILHLHGVTPDLSRLALAGHSRGGDTAFAVALGLGSSSSSSDTTPLKFSALIGVDPVAGLSKELQLEPKVLTFEPRSLDPGMPALVVGTGLGPKGLLPCAPAGVSHGEFYDECAPPRYHVVVRDYGHLDMLDDDGVPYVISNCMCKRNTNTTKDLARRAIGGAMVAFLRAKLEDDDEDLRAVLQNSPGLSPAVLDPVEYDDDEAMDGPGCAGNNGVAVVGKKIGPPTGEIKVPEGTR</sequence>